<dbReference type="EMBL" id="WOXT01000002">
    <property type="protein sequence ID" value="MUV14471.1"/>
    <property type="molecule type" value="Genomic_DNA"/>
</dbReference>
<reference evidence="1 2" key="1">
    <citation type="submission" date="2019-12" db="EMBL/GenBank/DDBJ databases">
        <authorList>
            <person name="Xu J."/>
        </authorList>
    </citation>
    <scope>NUCLEOTIDE SEQUENCE [LARGE SCALE GENOMIC DNA]</scope>
    <source>
        <strain evidence="1 2">HX-5-24</strain>
    </source>
</reference>
<organism evidence="1 2">
    <name type="scientific">Noviluteimonas gilva</name>
    <dbReference type="NCBI Taxonomy" id="2682097"/>
    <lineage>
        <taxon>Bacteria</taxon>
        <taxon>Pseudomonadati</taxon>
        <taxon>Pseudomonadota</taxon>
        <taxon>Gammaproteobacteria</taxon>
        <taxon>Lysobacterales</taxon>
        <taxon>Lysobacteraceae</taxon>
        <taxon>Noviluteimonas</taxon>
    </lineage>
</organism>
<accession>A0A7C9HTC9</accession>
<dbReference type="AlphaFoldDB" id="A0A7C9HTC9"/>
<keyword evidence="2" id="KW-1185">Reference proteome</keyword>
<dbReference type="Proteomes" id="UP000479692">
    <property type="component" value="Unassembled WGS sequence"/>
</dbReference>
<dbReference type="RefSeq" id="WP_156641757.1">
    <property type="nucleotide sequence ID" value="NZ_WOXT01000002.1"/>
</dbReference>
<sequence length="178" mass="19398">MTHDIDKEDGHLPDALRWELRALRKDVAPATDLWPSIAARIAATPQVAPAPVRKAWRPLAPLAAAATLALAIGIAWQTSPVATPAAPAANDAQTTRIIAREAEAMTLEYQAALKEIDAYTPTPARGAPELKVLDRSAAQIRTALARDPEARFLLDRLQRTYTRRLEITQRLARTSLAS</sequence>
<name>A0A7C9HTC9_9GAMM</name>
<evidence type="ECO:0000313" key="1">
    <source>
        <dbReference type="EMBL" id="MUV14471.1"/>
    </source>
</evidence>
<gene>
    <name evidence="1" type="ORF">GN331_09660</name>
</gene>
<proteinExistence type="predicted"/>
<evidence type="ECO:0000313" key="2">
    <source>
        <dbReference type="Proteomes" id="UP000479692"/>
    </source>
</evidence>
<protein>
    <submittedName>
        <fullName evidence="1">Uncharacterized protein</fullName>
    </submittedName>
</protein>
<comment type="caution">
    <text evidence="1">The sequence shown here is derived from an EMBL/GenBank/DDBJ whole genome shotgun (WGS) entry which is preliminary data.</text>
</comment>